<dbReference type="AlphaFoldDB" id="A0A4R0NLV2"/>
<evidence type="ECO:0000313" key="2">
    <source>
        <dbReference type="EMBL" id="TCD01771.1"/>
    </source>
</evidence>
<evidence type="ECO:0000313" key="3">
    <source>
        <dbReference type="Proteomes" id="UP000293347"/>
    </source>
</evidence>
<evidence type="ECO:0000259" key="1">
    <source>
        <dbReference type="Pfam" id="PF19266"/>
    </source>
</evidence>
<organism evidence="2 3">
    <name type="scientific">Pedobacter psychroterrae</name>
    <dbReference type="NCBI Taxonomy" id="2530453"/>
    <lineage>
        <taxon>Bacteria</taxon>
        <taxon>Pseudomonadati</taxon>
        <taxon>Bacteroidota</taxon>
        <taxon>Sphingobacteriia</taxon>
        <taxon>Sphingobacteriales</taxon>
        <taxon>Sphingobacteriaceae</taxon>
        <taxon>Pedobacter</taxon>
    </lineage>
</organism>
<proteinExistence type="predicted"/>
<reference evidence="2 3" key="1">
    <citation type="submission" date="2019-02" db="EMBL/GenBank/DDBJ databases">
        <title>Pedobacter sp. RP-1-14 sp. nov., isolated from Arctic soil.</title>
        <authorList>
            <person name="Dahal R.H."/>
        </authorList>
    </citation>
    <scope>NUCLEOTIDE SEQUENCE [LARGE SCALE GENOMIC DNA]</scope>
    <source>
        <strain evidence="2 3">RP-1-14</strain>
    </source>
</reference>
<feature type="domain" description="Contractile injection system tube protein N-terminal" evidence="1">
    <location>
        <begin position="8"/>
        <end position="166"/>
    </location>
</feature>
<name>A0A4R0NLV2_9SPHI</name>
<comment type="caution">
    <text evidence="2">The sequence shown here is derived from an EMBL/GenBank/DDBJ whole genome shotgun (WGS) entry which is preliminary data.</text>
</comment>
<dbReference type="Pfam" id="PF19266">
    <property type="entry name" value="CIS_tube"/>
    <property type="match status" value="1"/>
</dbReference>
<protein>
    <submittedName>
        <fullName evidence="2">LysM peptidoglycan-binding domain-containing protein</fullName>
    </submittedName>
</protein>
<accession>A0A4R0NLV2</accession>
<dbReference type="EMBL" id="SJSL01000002">
    <property type="protein sequence ID" value="TCD01771.1"/>
    <property type="molecule type" value="Genomic_DNA"/>
</dbReference>
<dbReference type="OrthoDB" id="9815939at2"/>
<dbReference type="RefSeq" id="WP_131596571.1">
    <property type="nucleotide sequence ID" value="NZ_SJSL01000002.1"/>
</dbReference>
<dbReference type="Proteomes" id="UP000293347">
    <property type="component" value="Unassembled WGS sequence"/>
</dbReference>
<sequence>MALISSNKLEKLKITAYTDEKRNTSSGTFDVMFNPESYSLSYENVYSKSQGINTSGRKLKYALSKPSELSLKLIMDGTGVTEYLLSIARSDLDVSKRIRKFLELTTVMDGTIHEPKYLKIEWGTLIFKCRLQNVKINYTLFDKGGKPLRAELDTSFIGELDETERLKRENKSSPDLTHKRVVRAHDTLPLLCKEVYGSESYYIQVARANKLDNFRDLPPGLELYFPPVKK</sequence>
<keyword evidence="3" id="KW-1185">Reference proteome</keyword>
<dbReference type="InterPro" id="IPR045361">
    <property type="entry name" value="CIS_tube_prot_N"/>
</dbReference>
<gene>
    <name evidence="2" type="ORF">EZ437_13730</name>
</gene>